<organism evidence="9 10">
    <name type="scientific">Acanthamoeba castellanii (strain ATCC 30010 / Neff)</name>
    <dbReference type="NCBI Taxonomy" id="1257118"/>
    <lineage>
        <taxon>Eukaryota</taxon>
        <taxon>Amoebozoa</taxon>
        <taxon>Discosea</taxon>
        <taxon>Longamoebia</taxon>
        <taxon>Centramoebida</taxon>
        <taxon>Acanthamoebidae</taxon>
        <taxon>Acanthamoeba</taxon>
    </lineage>
</organism>
<evidence type="ECO:0000256" key="5">
    <source>
        <dbReference type="ARBA" id="ARBA00023136"/>
    </source>
</evidence>
<evidence type="ECO:0000313" key="10">
    <source>
        <dbReference type="Proteomes" id="UP000011083"/>
    </source>
</evidence>
<dbReference type="GO" id="GO:0006911">
    <property type="term" value="P:phagocytosis, engulfment"/>
    <property type="evidence" value="ECO:0007669"/>
    <property type="project" value="TreeGrafter"/>
</dbReference>
<dbReference type="PANTHER" id="PTHR11923:SF51">
    <property type="entry name" value="LYSOSOME MEMBRANE PROTEIN 2"/>
    <property type="match status" value="1"/>
</dbReference>
<dbReference type="AlphaFoldDB" id="L8H9J7"/>
<keyword evidence="10" id="KW-1185">Reference proteome</keyword>
<gene>
    <name evidence="9" type="ORF">ACA1_126030</name>
</gene>
<dbReference type="InterPro" id="IPR002159">
    <property type="entry name" value="CD36_fam"/>
</dbReference>
<dbReference type="GO" id="GO:0045335">
    <property type="term" value="C:phagocytic vesicle"/>
    <property type="evidence" value="ECO:0007669"/>
    <property type="project" value="TreeGrafter"/>
</dbReference>
<dbReference type="OrthoDB" id="195015at2759"/>
<evidence type="ECO:0000256" key="8">
    <source>
        <dbReference type="SAM" id="SignalP"/>
    </source>
</evidence>
<dbReference type="STRING" id="1257118.L8H9J7"/>
<reference evidence="9 10" key="1">
    <citation type="journal article" date="2013" name="Genome Biol.">
        <title>Genome of Acanthamoeba castellanii highlights extensive lateral gene transfer and early evolution of tyrosine kinase signaling.</title>
        <authorList>
            <person name="Clarke M."/>
            <person name="Lohan A.J."/>
            <person name="Liu B."/>
            <person name="Lagkouvardos I."/>
            <person name="Roy S."/>
            <person name="Zafar N."/>
            <person name="Bertelli C."/>
            <person name="Schilde C."/>
            <person name="Kianianmomeni A."/>
            <person name="Burglin T.R."/>
            <person name="Frech C."/>
            <person name="Turcotte B."/>
            <person name="Kopec K.O."/>
            <person name="Synnott J.M."/>
            <person name="Choo C."/>
            <person name="Paponov I."/>
            <person name="Finkler A."/>
            <person name="Soon Heng Tan C."/>
            <person name="Hutchins A.P."/>
            <person name="Weinmeier T."/>
            <person name="Rattei T."/>
            <person name="Chu J.S."/>
            <person name="Gimenez G."/>
            <person name="Irimia M."/>
            <person name="Rigden D.J."/>
            <person name="Fitzpatrick D.A."/>
            <person name="Lorenzo-Morales J."/>
            <person name="Bateman A."/>
            <person name="Chiu C.H."/>
            <person name="Tang P."/>
            <person name="Hegemann P."/>
            <person name="Fromm H."/>
            <person name="Raoult D."/>
            <person name="Greub G."/>
            <person name="Miranda-Saavedra D."/>
            <person name="Chen N."/>
            <person name="Nash P."/>
            <person name="Ginger M.L."/>
            <person name="Horn M."/>
            <person name="Schaap P."/>
            <person name="Caler L."/>
            <person name="Loftus B."/>
        </authorList>
    </citation>
    <scope>NUCLEOTIDE SEQUENCE [LARGE SCALE GENOMIC DNA]</scope>
    <source>
        <strain evidence="9 10">Neff</strain>
    </source>
</reference>
<dbReference type="Pfam" id="PF01130">
    <property type="entry name" value="CD36"/>
    <property type="match status" value="2"/>
</dbReference>
<protein>
    <submittedName>
        <fullName evidence="9">CD36 family protein</fullName>
    </submittedName>
</protein>
<feature type="transmembrane region" description="Helical" evidence="7">
    <location>
        <begin position="673"/>
        <end position="700"/>
    </location>
</feature>
<accession>L8H9J7</accession>
<dbReference type="VEuPathDB" id="AmoebaDB:ACA1_126030"/>
<evidence type="ECO:0000256" key="2">
    <source>
        <dbReference type="ARBA" id="ARBA00010532"/>
    </source>
</evidence>
<dbReference type="GeneID" id="14923098"/>
<dbReference type="OMA" id="CALQQNN"/>
<dbReference type="GO" id="GO:0005044">
    <property type="term" value="F:scavenger receptor activity"/>
    <property type="evidence" value="ECO:0007669"/>
    <property type="project" value="TreeGrafter"/>
</dbReference>
<keyword evidence="3 7" id="KW-0812">Transmembrane</keyword>
<dbReference type="RefSeq" id="XP_004348688.1">
    <property type="nucleotide sequence ID" value="XM_004348638.1"/>
</dbReference>
<evidence type="ECO:0000313" key="9">
    <source>
        <dbReference type="EMBL" id="ELR22174.1"/>
    </source>
</evidence>
<dbReference type="KEGG" id="acan:ACA1_126030"/>
<evidence type="ECO:0000256" key="3">
    <source>
        <dbReference type="ARBA" id="ARBA00022692"/>
    </source>
</evidence>
<keyword evidence="4 7" id="KW-1133">Transmembrane helix</keyword>
<feature type="chain" id="PRO_5003990235" evidence="8">
    <location>
        <begin position="19"/>
        <end position="730"/>
    </location>
</feature>
<feature type="signal peptide" evidence="8">
    <location>
        <begin position="1"/>
        <end position="18"/>
    </location>
</feature>
<comment type="subcellular location">
    <subcellularLocation>
        <location evidence="1">Membrane</location>
    </subcellularLocation>
</comment>
<evidence type="ECO:0000256" key="1">
    <source>
        <dbReference type="ARBA" id="ARBA00004370"/>
    </source>
</evidence>
<name>L8H9J7_ACACF</name>
<keyword evidence="8" id="KW-0732">Signal</keyword>
<dbReference type="PANTHER" id="PTHR11923">
    <property type="entry name" value="SCAVENGER RECEPTOR CLASS B TYPE-1 SR-B1"/>
    <property type="match status" value="1"/>
</dbReference>
<keyword evidence="6" id="KW-0325">Glycoprotein</keyword>
<comment type="similarity">
    <text evidence="2">Belongs to the CD36 family.</text>
</comment>
<dbReference type="PRINTS" id="PR01609">
    <property type="entry name" value="CD36FAMILY"/>
</dbReference>
<evidence type="ECO:0000256" key="7">
    <source>
        <dbReference type="SAM" id="Phobius"/>
    </source>
</evidence>
<evidence type="ECO:0000256" key="4">
    <source>
        <dbReference type="ARBA" id="ARBA00022989"/>
    </source>
</evidence>
<dbReference type="Proteomes" id="UP000011083">
    <property type="component" value="Unassembled WGS sequence"/>
</dbReference>
<proteinExistence type="inferred from homology"/>
<sequence>MVRKKTWCCLVVTALTAGVRDFIKSGIYDQVIIDSPEATNYKHWQNTYASDAPTLYIAAHFYNITNLEDVRNGALPIVKEVGPYVYWNKKDLIDIEWLEGGNKVKYNTMTRYVFLPELSVGPDTDVIVNTNPAYPGALSQAGGEGLLTVAITGPAIKLFFDFMWEVWIPDLVVQTEAGVLAKEQGKLTNGTNTLAFFDNWANQTKLISPEWTYMQVSLDAAAPRDALQSCNATLARRYGHEVHHYLAPGSERALLAWYKRARDGLVVPSLLQQWDVAELNDLAYLQWGTAQVTGGVSVTTLYPGTQFPASSELGVFWGINPAARIPANASKQLLNGPVGLFSALNLAVFIQATVNPINYNDTYVRETWGVGRGQADAFYVYFLYMLAEFSPKVMADAIAKGGGLFTTRTVDEWLMENTDPLLALLSPEQPDASILGNETTPEKARKRHGPDVVFTGKDDINQVQVYTQWFGQTVIEDVYAEPIPVQGVNDLGFFRPFLDLDSELWSWDSNYVRNMHLVPLGYMDHKGVNTIRYTLANETWAINATLYQTIQGFCNLTGFHNGTSLMLSNPHMYLADPKYTSLIEGQVPDPAADITRIDVEPNTGNVVWYDESVQINIYLDPSKTYFQMTTYNPDVRLDVIYPVVYIHMYAGLTEANADQVKDSLYLGFKAEVIIFWVLVGLGGFLLLLSLPSFFVLLLCLKADRRGSYFEFTRTGDGDLAYNPLINDTDE</sequence>
<keyword evidence="5 7" id="KW-0472">Membrane</keyword>
<dbReference type="EMBL" id="KB007887">
    <property type="protein sequence ID" value="ELR22174.1"/>
    <property type="molecule type" value="Genomic_DNA"/>
</dbReference>
<dbReference type="GO" id="GO:0012506">
    <property type="term" value="C:vesicle membrane"/>
    <property type="evidence" value="ECO:0007669"/>
    <property type="project" value="TreeGrafter"/>
</dbReference>
<evidence type="ECO:0000256" key="6">
    <source>
        <dbReference type="ARBA" id="ARBA00023180"/>
    </source>
</evidence>